<feature type="domain" description="MULE transposase" evidence="3">
    <location>
        <begin position="331"/>
        <end position="386"/>
    </location>
</feature>
<dbReference type="InterPro" id="IPR002921">
    <property type="entry name" value="Fungal_lipase-type"/>
</dbReference>
<protein>
    <recommendedName>
        <fullName evidence="6">Fungal lipase-like domain-containing protein</fullName>
    </recommendedName>
</protein>
<dbReference type="InterPro" id="IPR018289">
    <property type="entry name" value="MULE_transposase_dom"/>
</dbReference>
<feature type="domain" description="Fungal lipase-type" evidence="2">
    <location>
        <begin position="511"/>
        <end position="670"/>
    </location>
</feature>
<dbReference type="PANTHER" id="PTHR46086:SF13">
    <property type="entry name" value="TRIACYLGLYCEROL LIPASE-RELATED"/>
    <property type="match status" value="1"/>
</dbReference>
<dbReference type="EMBL" id="SDMP01000001">
    <property type="protein sequence ID" value="RYR78822.1"/>
    <property type="molecule type" value="Genomic_DNA"/>
</dbReference>
<dbReference type="PANTHER" id="PTHR46086">
    <property type="entry name" value="ALPHA/BETA-HYDROLASES SUPERFAMILY PROTEIN"/>
    <property type="match status" value="1"/>
</dbReference>
<evidence type="ECO:0000313" key="4">
    <source>
        <dbReference type="EMBL" id="RYR78822.1"/>
    </source>
</evidence>
<dbReference type="Pfam" id="PF01764">
    <property type="entry name" value="Lipase_3"/>
    <property type="match status" value="1"/>
</dbReference>
<evidence type="ECO:0000313" key="5">
    <source>
        <dbReference type="Proteomes" id="UP000289738"/>
    </source>
</evidence>
<keyword evidence="1" id="KW-0378">Hydrolase</keyword>
<dbReference type="Proteomes" id="UP000289738">
    <property type="component" value="Chromosome A01"/>
</dbReference>
<evidence type="ECO:0000259" key="2">
    <source>
        <dbReference type="Pfam" id="PF01764"/>
    </source>
</evidence>
<reference evidence="4 5" key="1">
    <citation type="submission" date="2019-01" db="EMBL/GenBank/DDBJ databases">
        <title>Sequencing of cultivated peanut Arachis hypogaea provides insights into genome evolution and oil improvement.</title>
        <authorList>
            <person name="Chen X."/>
        </authorList>
    </citation>
    <scope>NUCLEOTIDE SEQUENCE [LARGE SCALE GENOMIC DNA]</scope>
    <source>
        <strain evidence="5">cv. Fuhuasheng</strain>
        <tissue evidence="4">Leaves</tissue>
    </source>
</reference>
<sequence>MASNNPFIVMLVYPNCCMRNGDNGVTFECQDPILFRTQRVETLSDLKSLILSKLGGIQAMEMGRVMELSAEVGHSGSESFVHETYVQDDRPLAPPPIQVAISEHEAEEGEEESDEDYVANNADNESFDGGDEDEFVLETPAGAVARHVLPPLHPILALSAVPSHYHSLDLDAMYEKTPVSDTCEVDYNLDGSVEFRVGHRSAEYRVIESGRLKYHVQCRQADSGCQWSFRVTFRQNLGYCPIPLSVSWSCKVWFGQAITSNPHTERCGWQSRRQLYGSTALQSCFPGTICDLRVKPYYDGHLMMRDCCMFDKVFWAFLSYVEAFKHCKPFVSVDGTHLYGKYGGVLLIAVAQDGNSNILPIAFAIVESESTESWSFFLTNLRSGVEQLLNQCPRLRMVPPTKVTEAPPTRLPWKVILPDRKSAKYLSLIGSLDARVQLDAVKRDDCTYYVALSMMAAKAAYENAAFVQATIQDVWKMEFVGCYNCWNEYQGKATTQVLIFLDKYEERDTYVVAFRGTEPFNADDWCTDIDISWYGIPGVGRMHGGFMKALGLQQNVGWPKEIQRDQNLPPLAYYLVRDILRKGLSENEKAKFIVTGHSLGGALAILFGTILFLQDETLLLERLEGIYTFGQPRVGDEAYTRYMKKKLKEHSVMYCRFVYNNDIVPRLPYDDKEMMFKHFGTCLFFNWRYKLKVLEDEPNKNYFSPWCIIPMAVQAFLELIRSFIIAYINGPNYREGWFLFAFRTVGLLIPGLPNHGPQDYLNSTLLGSIEKHLKFE</sequence>
<keyword evidence="5" id="KW-1185">Reference proteome</keyword>
<dbReference type="CDD" id="cd00519">
    <property type="entry name" value="Lipase_3"/>
    <property type="match status" value="1"/>
</dbReference>
<evidence type="ECO:0000259" key="3">
    <source>
        <dbReference type="Pfam" id="PF10551"/>
    </source>
</evidence>
<dbReference type="GO" id="GO:0004806">
    <property type="term" value="F:triacylglycerol lipase activity"/>
    <property type="evidence" value="ECO:0007669"/>
    <property type="project" value="InterPro"/>
</dbReference>
<gene>
    <name evidence="4" type="ORF">Ahy_A01g003684</name>
</gene>
<dbReference type="GO" id="GO:0006629">
    <property type="term" value="P:lipid metabolic process"/>
    <property type="evidence" value="ECO:0007669"/>
    <property type="project" value="InterPro"/>
</dbReference>
<organism evidence="4 5">
    <name type="scientific">Arachis hypogaea</name>
    <name type="common">Peanut</name>
    <dbReference type="NCBI Taxonomy" id="3818"/>
    <lineage>
        <taxon>Eukaryota</taxon>
        <taxon>Viridiplantae</taxon>
        <taxon>Streptophyta</taxon>
        <taxon>Embryophyta</taxon>
        <taxon>Tracheophyta</taxon>
        <taxon>Spermatophyta</taxon>
        <taxon>Magnoliopsida</taxon>
        <taxon>eudicotyledons</taxon>
        <taxon>Gunneridae</taxon>
        <taxon>Pentapetalae</taxon>
        <taxon>rosids</taxon>
        <taxon>fabids</taxon>
        <taxon>Fabales</taxon>
        <taxon>Fabaceae</taxon>
        <taxon>Papilionoideae</taxon>
        <taxon>50 kb inversion clade</taxon>
        <taxon>dalbergioids sensu lato</taxon>
        <taxon>Dalbergieae</taxon>
        <taxon>Pterocarpus clade</taxon>
        <taxon>Arachis</taxon>
    </lineage>
</organism>
<accession>A0A445ETZ4</accession>
<dbReference type="InterPro" id="IPR044819">
    <property type="entry name" value="OBL-like"/>
</dbReference>
<dbReference type="Gene3D" id="3.40.50.1820">
    <property type="entry name" value="alpha/beta hydrolase"/>
    <property type="match status" value="1"/>
</dbReference>
<name>A0A445ETZ4_ARAHY</name>
<evidence type="ECO:0000256" key="1">
    <source>
        <dbReference type="ARBA" id="ARBA00022801"/>
    </source>
</evidence>
<dbReference type="SUPFAM" id="SSF53474">
    <property type="entry name" value="alpha/beta-Hydrolases"/>
    <property type="match status" value="1"/>
</dbReference>
<dbReference type="AlphaFoldDB" id="A0A445ETZ4"/>
<comment type="caution">
    <text evidence="4">The sequence shown here is derived from an EMBL/GenBank/DDBJ whole genome shotgun (WGS) entry which is preliminary data.</text>
</comment>
<evidence type="ECO:0008006" key="6">
    <source>
        <dbReference type="Google" id="ProtNLM"/>
    </source>
</evidence>
<dbReference type="InterPro" id="IPR029058">
    <property type="entry name" value="AB_hydrolase_fold"/>
</dbReference>
<dbReference type="STRING" id="3818.A0A445ETZ4"/>
<dbReference type="Pfam" id="PF10551">
    <property type="entry name" value="MULE"/>
    <property type="match status" value="1"/>
</dbReference>
<proteinExistence type="predicted"/>